<dbReference type="KEGG" id="bgt:106078905"/>
<gene>
    <name evidence="3" type="primary">106078905</name>
</gene>
<feature type="signal peptide" evidence="2">
    <location>
        <begin position="1"/>
        <end position="27"/>
    </location>
</feature>
<sequence length="505" mass="56254">MTLLRLPMMSPIFAFLVFIACLEELAGHTIEKCLPAEVGQPYQVTCGSDNHKYPTKWTLKLPKENIQLINESCNELDCARAWAGRISITALNETGESRFELSNVTVQDHGAEIGCLTRDEAGVETVSTCVLLVYHKPDVYVCNVNKMGDNVVFMKCTTPKVFPDLNCSFAQFESGTRRVDIIAAENIHYVTEKAEEGYYRSSCSTTITSMEPGIYEFFPVLQASNSKPVKSSAVPAKPLTPVAILSSPRQLYIYRDFLHPNSEDCPVQSPKDLFICEARGFTGQTTLELIIGDTPALPLTSIVTGTTDGNIYRTIFKPDPSKAADHHSHITCFAKTSEQLTSKQVKVEELEEAHSSHAMFFSSDAENKLTCHGQNLSSGATIQVTCFKDNVIMFTSNSHGENAEVNLHIGFHKATCVCLSKDEKQCFQHKTLFQVSETTQSDSKKTSENFIIVLTCLIFVFILLITAILFYFTYRLKCKAKGKQIQSIYSDYKQVPNDLVNDKIV</sequence>
<feature type="chain" id="PRO_5013152452" description="Ig-like domain-containing protein" evidence="2">
    <location>
        <begin position="28"/>
        <end position="505"/>
    </location>
</feature>
<dbReference type="AlphaFoldDB" id="A0A2C9LNB3"/>
<keyword evidence="1" id="KW-0472">Membrane</keyword>
<accession>A0A2C9LNB3</accession>
<name>A0A2C9LNB3_BIOGL</name>
<keyword evidence="2" id="KW-0732">Signal</keyword>
<evidence type="ECO:0000256" key="1">
    <source>
        <dbReference type="SAM" id="Phobius"/>
    </source>
</evidence>
<organism evidence="3 4">
    <name type="scientific">Biomphalaria glabrata</name>
    <name type="common">Bloodfluke planorb</name>
    <name type="synonym">Freshwater snail</name>
    <dbReference type="NCBI Taxonomy" id="6526"/>
    <lineage>
        <taxon>Eukaryota</taxon>
        <taxon>Metazoa</taxon>
        <taxon>Spiralia</taxon>
        <taxon>Lophotrochozoa</taxon>
        <taxon>Mollusca</taxon>
        <taxon>Gastropoda</taxon>
        <taxon>Heterobranchia</taxon>
        <taxon>Euthyneura</taxon>
        <taxon>Panpulmonata</taxon>
        <taxon>Hygrophila</taxon>
        <taxon>Lymnaeoidea</taxon>
        <taxon>Planorbidae</taxon>
        <taxon>Biomphalaria</taxon>
    </lineage>
</organism>
<evidence type="ECO:0000256" key="2">
    <source>
        <dbReference type="SAM" id="SignalP"/>
    </source>
</evidence>
<dbReference type="EnsemblMetazoa" id="BGLB033128-RA">
    <property type="protein sequence ID" value="BGLB033128-PA"/>
    <property type="gene ID" value="BGLB033128"/>
</dbReference>
<feature type="transmembrane region" description="Helical" evidence="1">
    <location>
        <begin position="450"/>
        <end position="474"/>
    </location>
</feature>
<dbReference type="VEuPathDB" id="VectorBase:BGLAX_052628"/>
<keyword evidence="1" id="KW-0812">Transmembrane</keyword>
<keyword evidence="1" id="KW-1133">Transmembrane helix</keyword>
<protein>
    <recommendedName>
        <fullName evidence="5">Ig-like domain-containing protein</fullName>
    </recommendedName>
</protein>
<reference evidence="3" key="1">
    <citation type="submission" date="2020-05" db="UniProtKB">
        <authorList>
            <consortium name="EnsemblMetazoa"/>
        </authorList>
    </citation>
    <scope>IDENTIFICATION</scope>
    <source>
        <strain evidence="3">BB02</strain>
    </source>
</reference>
<proteinExistence type="predicted"/>
<dbReference type="VEuPathDB" id="VectorBase:BGLB033128"/>
<evidence type="ECO:0000313" key="3">
    <source>
        <dbReference type="EnsemblMetazoa" id="BGLB033128-PA"/>
    </source>
</evidence>
<dbReference type="Proteomes" id="UP000076420">
    <property type="component" value="Unassembled WGS sequence"/>
</dbReference>
<evidence type="ECO:0000313" key="4">
    <source>
        <dbReference type="Proteomes" id="UP000076420"/>
    </source>
</evidence>
<dbReference type="OrthoDB" id="10279204at2759"/>
<dbReference type="PROSITE" id="PS51257">
    <property type="entry name" value="PROKAR_LIPOPROTEIN"/>
    <property type="match status" value="1"/>
</dbReference>
<evidence type="ECO:0008006" key="5">
    <source>
        <dbReference type="Google" id="ProtNLM"/>
    </source>
</evidence>